<gene>
    <name evidence="2" type="ORF">CVT25_015269</name>
</gene>
<evidence type="ECO:0000313" key="2">
    <source>
        <dbReference type="EMBL" id="PPQ93271.1"/>
    </source>
</evidence>
<comment type="caution">
    <text evidence="2">The sequence shown here is derived from an EMBL/GenBank/DDBJ whole genome shotgun (WGS) entry which is preliminary data.</text>
</comment>
<sequence length="274" mass="30839">MLPENHVKRALICPDAYVLTLSNIVPYNRRSVYHPSTSSVHEPKAINASTRGFKTTFDHDDPRRRTGIRDYGGPISNDAAESNTERELDADKPDLYSDSDDSAFHWEEEATLIFDLMEAGPEQRGDEYLEALVETLQTPFTEQGKLLKKKIAQTLVPTNNHVKAIIQVLEKSVDATYGQGLSLLNNACKNIEGTMYAQQADFEDVYQTTRCNIEKAYKELEKEYSERDTLWNSLNQAIEGIVTPTLLGLREAPAKVENTISQLDKHAKFLGNDS</sequence>
<feature type="compositionally biased region" description="Basic and acidic residues" evidence="1">
    <location>
        <begin position="83"/>
        <end position="92"/>
    </location>
</feature>
<proteinExistence type="predicted"/>
<organism evidence="2 3">
    <name type="scientific">Psilocybe cyanescens</name>
    <dbReference type="NCBI Taxonomy" id="93625"/>
    <lineage>
        <taxon>Eukaryota</taxon>
        <taxon>Fungi</taxon>
        <taxon>Dikarya</taxon>
        <taxon>Basidiomycota</taxon>
        <taxon>Agaricomycotina</taxon>
        <taxon>Agaricomycetes</taxon>
        <taxon>Agaricomycetidae</taxon>
        <taxon>Agaricales</taxon>
        <taxon>Agaricineae</taxon>
        <taxon>Strophariaceae</taxon>
        <taxon>Psilocybe</taxon>
    </lineage>
</organism>
<reference evidence="2 3" key="1">
    <citation type="journal article" date="2018" name="Evol. Lett.">
        <title>Horizontal gene cluster transfer increased hallucinogenic mushroom diversity.</title>
        <authorList>
            <person name="Reynolds H.T."/>
            <person name="Vijayakumar V."/>
            <person name="Gluck-Thaler E."/>
            <person name="Korotkin H.B."/>
            <person name="Matheny P.B."/>
            <person name="Slot J.C."/>
        </authorList>
    </citation>
    <scope>NUCLEOTIDE SEQUENCE [LARGE SCALE GENOMIC DNA]</scope>
    <source>
        <strain evidence="2 3">2631</strain>
    </source>
</reference>
<feature type="region of interest" description="Disordered" evidence="1">
    <location>
        <begin position="34"/>
        <end position="92"/>
    </location>
</feature>
<keyword evidence="3" id="KW-1185">Reference proteome</keyword>
<protein>
    <submittedName>
        <fullName evidence="2">Uncharacterized protein</fullName>
    </submittedName>
</protein>
<dbReference type="Proteomes" id="UP000283269">
    <property type="component" value="Unassembled WGS sequence"/>
</dbReference>
<evidence type="ECO:0000256" key="1">
    <source>
        <dbReference type="SAM" id="MobiDB-lite"/>
    </source>
</evidence>
<name>A0A409XRE5_PSICY</name>
<dbReference type="EMBL" id="NHYD01000797">
    <property type="protein sequence ID" value="PPQ93271.1"/>
    <property type="molecule type" value="Genomic_DNA"/>
</dbReference>
<dbReference type="AlphaFoldDB" id="A0A409XRE5"/>
<feature type="compositionally biased region" description="Basic and acidic residues" evidence="1">
    <location>
        <begin position="56"/>
        <end position="68"/>
    </location>
</feature>
<accession>A0A409XRE5</accession>
<evidence type="ECO:0000313" key="3">
    <source>
        <dbReference type="Proteomes" id="UP000283269"/>
    </source>
</evidence>
<dbReference type="InParanoid" id="A0A409XRE5"/>
<dbReference type="OrthoDB" id="2678231at2759"/>